<dbReference type="STRING" id="1631249.BQ8794_280062"/>
<evidence type="ECO:0000313" key="1">
    <source>
        <dbReference type="EMBL" id="SIT56323.1"/>
    </source>
</evidence>
<dbReference type="AlphaFoldDB" id="A0A1R3VAN4"/>
<organism evidence="1 2">
    <name type="scientific">Mesorhizobium prunaredense</name>
    <dbReference type="NCBI Taxonomy" id="1631249"/>
    <lineage>
        <taxon>Bacteria</taxon>
        <taxon>Pseudomonadati</taxon>
        <taxon>Pseudomonadota</taxon>
        <taxon>Alphaproteobacteria</taxon>
        <taxon>Hyphomicrobiales</taxon>
        <taxon>Phyllobacteriaceae</taxon>
        <taxon>Mesorhizobium</taxon>
    </lineage>
</organism>
<reference evidence="2" key="1">
    <citation type="submission" date="2017-01" db="EMBL/GenBank/DDBJ databases">
        <authorList>
            <person name="Brunel B."/>
        </authorList>
    </citation>
    <scope>NUCLEOTIDE SEQUENCE [LARGE SCALE GENOMIC DNA]</scope>
</reference>
<proteinExistence type="predicted"/>
<evidence type="ECO:0000313" key="2">
    <source>
        <dbReference type="Proteomes" id="UP000188388"/>
    </source>
</evidence>
<accession>A0A1R3VAN4</accession>
<dbReference type="EMBL" id="FTPD01000021">
    <property type="protein sequence ID" value="SIT56323.1"/>
    <property type="molecule type" value="Genomic_DNA"/>
</dbReference>
<protein>
    <submittedName>
        <fullName evidence="1">Uncharacterized protein</fullName>
    </submittedName>
</protein>
<keyword evidence="2" id="KW-1185">Reference proteome</keyword>
<gene>
    <name evidence="1" type="ORF">BQ8794_280062</name>
</gene>
<dbReference type="Proteomes" id="UP000188388">
    <property type="component" value="Unassembled WGS sequence"/>
</dbReference>
<name>A0A1R3VAN4_9HYPH</name>
<sequence length="204" mass="22051">MKTPAKQWQTGDGRPRDALAWASKTCRVLRHKIFERGTLKVGLALFPADVLSSPNYFQSRGAGMKQNQEGNRRSSVGSALAIGLLISSISLAGCTTGSTSGAHGWLRKGYFDGVTEAMFKKGMMPVAIDCRFDSTAPGKAAYGSKVTWKPAAPRDIRWVMHVGTPDYVASSEAKSRAIGLHRVFSKRVRDKATGQVVQCSISTD</sequence>